<gene>
    <name evidence="3" type="primary">LOC4804796</name>
</gene>
<feature type="chain" id="PRO_5026119858" evidence="1">
    <location>
        <begin position="21"/>
        <end position="202"/>
    </location>
</feature>
<protein>
    <submittedName>
        <fullName evidence="3">Uncharacterized protein isoform X1</fullName>
    </submittedName>
</protein>
<organism evidence="2 3">
    <name type="scientific">Drosophila pseudoobscura pseudoobscura</name>
    <name type="common">Fruit fly</name>
    <dbReference type="NCBI Taxonomy" id="46245"/>
    <lineage>
        <taxon>Eukaryota</taxon>
        <taxon>Metazoa</taxon>
        <taxon>Ecdysozoa</taxon>
        <taxon>Arthropoda</taxon>
        <taxon>Hexapoda</taxon>
        <taxon>Insecta</taxon>
        <taxon>Pterygota</taxon>
        <taxon>Neoptera</taxon>
        <taxon>Endopterygota</taxon>
        <taxon>Diptera</taxon>
        <taxon>Brachycera</taxon>
        <taxon>Muscomorpha</taxon>
        <taxon>Ephydroidea</taxon>
        <taxon>Drosophilidae</taxon>
        <taxon>Drosophila</taxon>
        <taxon>Sophophora</taxon>
    </lineage>
</organism>
<accession>A0A6I8VSX8</accession>
<dbReference type="PANTHER" id="PTHR21112:SF0">
    <property type="entry name" value="CHEMOSENSORY PROTEIN A 29A-RELATED"/>
    <property type="match status" value="1"/>
</dbReference>
<dbReference type="AlphaFoldDB" id="A0A6I8VSX8"/>
<feature type="signal peptide" evidence="1">
    <location>
        <begin position="1"/>
        <end position="20"/>
    </location>
</feature>
<sequence>MLCTTIKIWLLLGLLHGTVGERKWDYEPVSIDTYSTDESKLKVESKIDRLKRGEFGISCTVEWKYDVDETTMVEASAYRSNSGAENDYKVLPWSIPKQSYYDYLNTYYKDVLIPNLGHCSNLPQFEGKFQPPWPKDTYLVDKCVFEGQGLPEVVPPGFYKIIFITTVFRIRNEYRNFHTFGIPTFEDSIHLPTDPTRMWKKQ</sequence>
<dbReference type="Proteomes" id="UP000001819">
    <property type="component" value="Chromosome 3"/>
</dbReference>
<evidence type="ECO:0000313" key="3">
    <source>
        <dbReference type="RefSeq" id="XP_033234018.1"/>
    </source>
</evidence>
<dbReference type="ExpressionAtlas" id="A0A6I8VSX8">
    <property type="expression patterns" value="baseline"/>
</dbReference>
<dbReference type="InParanoid" id="A0A6I8VSX8"/>
<dbReference type="InterPro" id="IPR010512">
    <property type="entry name" value="DUF1091"/>
</dbReference>
<keyword evidence="2" id="KW-1185">Reference proteome</keyword>
<evidence type="ECO:0000256" key="1">
    <source>
        <dbReference type="SAM" id="SignalP"/>
    </source>
</evidence>
<name>A0A6I8VSX8_DROPS</name>
<dbReference type="RefSeq" id="XP_033234018.1">
    <property type="nucleotide sequence ID" value="XM_033378127.1"/>
</dbReference>
<proteinExistence type="predicted"/>
<dbReference type="PANTHER" id="PTHR21112">
    <property type="entry name" value="CHEMOSENSORY PROTEIN A 29A-RELATED"/>
    <property type="match status" value="1"/>
</dbReference>
<reference evidence="3" key="2">
    <citation type="submission" date="2025-08" db="UniProtKB">
        <authorList>
            <consortium name="RefSeq"/>
        </authorList>
    </citation>
    <scope>IDENTIFICATION</scope>
    <source>
        <strain evidence="3">MV-25-SWS-2005</strain>
        <tissue evidence="3">Whole body</tissue>
    </source>
</reference>
<reference evidence="2" key="1">
    <citation type="submission" date="2024-06" db="UniProtKB">
        <authorList>
            <consortium name="RefSeq"/>
        </authorList>
    </citation>
    <scope>NUCLEOTIDE SEQUENCE [LARGE SCALE GENOMIC DNA]</scope>
    <source>
        <strain evidence="2">MV2-25</strain>
    </source>
</reference>
<keyword evidence="1" id="KW-0732">Signal</keyword>
<dbReference type="Pfam" id="PF06477">
    <property type="entry name" value="DUF1091"/>
    <property type="match status" value="1"/>
</dbReference>
<evidence type="ECO:0000313" key="2">
    <source>
        <dbReference type="Proteomes" id="UP000001819"/>
    </source>
</evidence>